<dbReference type="InterPro" id="IPR012348">
    <property type="entry name" value="RNR-like"/>
</dbReference>
<protein>
    <submittedName>
        <fullName evidence="2">Uncharacterized protein</fullName>
    </submittedName>
</protein>
<dbReference type="InterPro" id="IPR033909">
    <property type="entry name" value="RNR_small"/>
</dbReference>
<dbReference type="GO" id="GO:0009263">
    <property type="term" value="P:deoxyribonucleotide biosynthetic process"/>
    <property type="evidence" value="ECO:0007669"/>
    <property type="project" value="InterPro"/>
</dbReference>
<accession>A0A6C0HWN2</accession>
<dbReference type="InterPro" id="IPR009078">
    <property type="entry name" value="Ferritin-like_SF"/>
</dbReference>
<organism evidence="2">
    <name type="scientific">viral metagenome</name>
    <dbReference type="NCBI Taxonomy" id="1070528"/>
    <lineage>
        <taxon>unclassified sequences</taxon>
        <taxon>metagenomes</taxon>
        <taxon>organismal metagenomes</taxon>
    </lineage>
</organism>
<dbReference type="CDD" id="cd01049">
    <property type="entry name" value="RNRR2"/>
    <property type="match status" value="1"/>
</dbReference>
<proteinExistence type="inferred from homology"/>
<dbReference type="PROSITE" id="PS00368">
    <property type="entry name" value="RIBORED_SMALL"/>
    <property type="match status" value="1"/>
</dbReference>
<dbReference type="Pfam" id="PF00268">
    <property type="entry name" value="Ribonuc_red_sm"/>
    <property type="match status" value="1"/>
</dbReference>
<evidence type="ECO:0000313" key="2">
    <source>
        <dbReference type="EMBL" id="QHT84556.1"/>
    </source>
</evidence>
<sequence>MSQAQDKTTDYMLDPSHSRLTIFPIKEFDIWEMYKKMQAAFWTAEEIDFSKDYDDFKKLSSNSQHFIKMVLAFFAASDTIVNMNLGKRFINEVTILEAQICYQFQTMIENIHSETYSLMIDNIIRDKEEKEKLLNAIEYYPCIKKKADWALKWVESDAPYVQRVIAFACVEGIFFSGSFCSIFWLKKQNVMPGLCDSNELISRDEGMHTNFACLIKTKCTTKLSQEIVHEMFKDAVSVEKEFICESLPVSLLGMNDNLMSNYIEYVADRLLITLGYEKIWNTSNPFDFMESISMIGHSNFFETRPTQYQKAAVLNTGRDNVFNLHEDF</sequence>
<dbReference type="Gene3D" id="1.10.620.20">
    <property type="entry name" value="Ribonucleotide Reductase, subunit A"/>
    <property type="match status" value="1"/>
</dbReference>
<dbReference type="PANTHER" id="PTHR23409">
    <property type="entry name" value="RIBONUCLEOSIDE-DIPHOSPHATE REDUCTASE SMALL CHAIN"/>
    <property type="match status" value="1"/>
</dbReference>
<dbReference type="SUPFAM" id="SSF47240">
    <property type="entry name" value="Ferritin-like"/>
    <property type="match status" value="1"/>
</dbReference>
<reference evidence="2" key="1">
    <citation type="journal article" date="2020" name="Nature">
        <title>Giant virus diversity and host interactions through global metagenomics.</title>
        <authorList>
            <person name="Schulz F."/>
            <person name="Roux S."/>
            <person name="Paez-Espino D."/>
            <person name="Jungbluth S."/>
            <person name="Walsh D.A."/>
            <person name="Denef V.J."/>
            <person name="McMahon K.D."/>
            <person name="Konstantinidis K.T."/>
            <person name="Eloe-Fadrosh E.A."/>
            <person name="Kyrpides N.C."/>
            <person name="Woyke T."/>
        </authorList>
    </citation>
    <scope>NUCLEOTIDE SEQUENCE</scope>
    <source>
        <strain evidence="2">GVMAG-M-3300023184-177</strain>
    </source>
</reference>
<comment type="similarity">
    <text evidence="1">Belongs to the ribonucleoside diphosphate reductase small chain family.</text>
</comment>
<dbReference type="InterPro" id="IPR000358">
    <property type="entry name" value="RNR_small_fam"/>
</dbReference>
<dbReference type="AlphaFoldDB" id="A0A6C0HWN2"/>
<dbReference type="GO" id="GO:0016491">
    <property type="term" value="F:oxidoreductase activity"/>
    <property type="evidence" value="ECO:0007669"/>
    <property type="project" value="InterPro"/>
</dbReference>
<dbReference type="InterPro" id="IPR030475">
    <property type="entry name" value="RNR_small_AS"/>
</dbReference>
<evidence type="ECO:0000256" key="1">
    <source>
        <dbReference type="ARBA" id="ARBA00009303"/>
    </source>
</evidence>
<dbReference type="EMBL" id="MN740019">
    <property type="protein sequence ID" value="QHT84556.1"/>
    <property type="molecule type" value="Genomic_DNA"/>
</dbReference>
<dbReference type="PANTHER" id="PTHR23409:SF18">
    <property type="entry name" value="RIBONUCLEOSIDE-DIPHOSPHATE REDUCTASE SUBUNIT M2"/>
    <property type="match status" value="1"/>
</dbReference>
<name>A0A6C0HWN2_9ZZZZ</name>